<reference evidence="3" key="1">
    <citation type="submission" date="2022-11" db="EMBL/GenBank/DDBJ databases">
        <title>Hoeflea poritis sp. nov., isolated from scleractinian coral Porites lutea.</title>
        <authorList>
            <person name="Zhang G."/>
            <person name="Wei Q."/>
            <person name="Cai L."/>
        </authorList>
    </citation>
    <scope>NUCLEOTIDE SEQUENCE</scope>
    <source>
        <strain evidence="3">E7-10</strain>
    </source>
</reference>
<organism evidence="3 4">
    <name type="scientific">Hoeflea poritis</name>
    <dbReference type="NCBI Taxonomy" id="2993659"/>
    <lineage>
        <taxon>Bacteria</taxon>
        <taxon>Pseudomonadati</taxon>
        <taxon>Pseudomonadota</taxon>
        <taxon>Alphaproteobacteria</taxon>
        <taxon>Hyphomicrobiales</taxon>
        <taxon>Rhizobiaceae</taxon>
        <taxon>Hoeflea</taxon>
    </lineage>
</organism>
<accession>A0ABT4VMS6</accession>
<comment type="caution">
    <text evidence="3">The sequence shown here is derived from an EMBL/GenBank/DDBJ whole genome shotgun (WGS) entry which is preliminary data.</text>
</comment>
<dbReference type="InterPro" id="IPR010611">
    <property type="entry name" value="3D_dom"/>
</dbReference>
<dbReference type="RefSeq" id="WP_271089738.1">
    <property type="nucleotide sequence ID" value="NZ_JAPJZH010000006.1"/>
</dbReference>
<evidence type="ECO:0000256" key="1">
    <source>
        <dbReference type="SAM" id="SignalP"/>
    </source>
</evidence>
<protein>
    <submittedName>
        <fullName evidence="3">3D domain-containing protein</fullName>
    </submittedName>
</protein>
<proteinExistence type="predicted"/>
<keyword evidence="1" id="KW-0732">Signal</keyword>
<sequence>MKYASFKAAILMIAAVAAAPAGASDDPLEFCYEAPKDLSKHRHVKLWGTYYHTKIAQESKDGFDLLDAHDKPIGPKLDREDWCKAALEGAAVIAMPDGSNVIVNVRDADGPSQVNCDKYYPHLHARARIGMRHTRFFKVTSPKVKYGYGIDNMPLAAFRTIAVDRRQFPIRYRSLLFIPKLKGRKLTLHDGTTITHDGYVFAADTGSGIRGHHIDFYTGFVNENPFPDLAGGASHTFSAYLVKDESIRKQLLELHTDTTSGDK</sequence>
<keyword evidence="4" id="KW-1185">Reference proteome</keyword>
<gene>
    <name evidence="3" type="ORF">OOZ53_11710</name>
</gene>
<dbReference type="Pfam" id="PF06725">
    <property type="entry name" value="3D"/>
    <property type="match status" value="1"/>
</dbReference>
<evidence type="ECO:0000313" key="3">
    <source>
        <dbReference type="EMBL" id="MDA4846019.1"/>
    </source>
</evidence>
<feature type="signal peptide" evidence="1">
    <location>
        <begin position="1"/>
        <end position="23"/>
    </location>
</feature>
<dbReference type="CDD" id="cd22785">
    <property type="entry name" value="DPBB_MltA-like"/>
    <property type="match status" value="1"/>
</dbReference>
<dbReference type="SUPFAM" id="SSF50685">
    <property type="entry name" value="Barwin-like endoglucanases"/>
    <property type="match status" value="1"/>
</dbReference>
<dbReference type="Gene3D" id="2.40.40.10">
    <property type="entry name" value="RlpA-like domain"/>
    <property type="match status" value="1"/>
</dbReference>
<evidence type="ECO:0000259" key="2">
    <source>
        <dbReference type="Pfam" id="PF06725"/>
    </source>
</evidence>
<name>A0ABT4VMS6_9HYPH</name>
<feature type="chain" id="PRO_5046625953" evidence="1">
    <location>
        <begin position="24"/>
        <end position="263"/>
    </location>
</feature>
<feature type="domain" description="3D" evidence="2">
    <location>
        <begin position="159"/>
        <end position="242"/>
    </location>
</feature>
<evidence type="ECO:0000313" key="4">
    <source>
        <dbReference type="Proteomes" id="UP001148313"/>
    </source>
</evidence>
<dbReference type="EMBL" id="JAPJZH010000006">
    <property type="protein sequence ID" value="MDA4846019.1"/>
    <property type="molecule type" value="Genomic_DNA"/>
</dbReference>
<dbReference type="Proteomes" id="UP001148313">
    <property type="component" value="Unassembled WGS sequence"/>
</dbReference>
<dbReference type="InterPro" id="IPR036908">
    <property type="entry name" value="RlpA-like_sf"/>
</dbReference>